<dbReference type="SUPFAM" id="SSF47060">
    <property type="entry name" value="S15/NS1 RNA-binding domain"/>
    <property type="match status" value="1"/>
</dbReference>
<comment type="subcellular location">
    <subcellularLocation>
        <location evidence="1">Mitochondrion</location>
    </subcellularLocation>
</comment>
<evidence type="ECO:0000256" key="4">
    <source>
        <dbReference type="ARBA" id="ARBA00022980"/>
    </source>
</evidence>
<reference evidence="10 11" key="1">
    <citation type="submission" date="2018-04" db="EMBL/GenBank/DDBJ databases">
        <title>The genome of golden apple snail Pomacea canaliculata provides insight into stress tolerance and invasive adaptation.</title>
        <authorList>
            <person name="Liu C."/>
            <person name="Liu B."/>
            <person name="Ren Y."/>
            <person name="Zhang Y."/>
            <person name="Wang H."/>
            <person name="Li S."/>
            <person name="Jiang F."/>
            <person name="Yin L."/>
            <person name="Zhang G."/>
            <person name="Qian W."/>
            <person name="Fan W."/>
        </authorList>
    </citation>
    <scope>NUCLEOTIDE SEQUENCE [LARGE SCALE GENOMIC DNA]</scope>
    <source>
        <strain evidence="10">SZHN2017</strain>
        <tissue evidence="10">Muscle</tissue>
    </source>
</reference>
<evidence type="ECO:0000256" key="2">
    <source>
        <dbReference type="ARBA" id="ARBA00008434"/>
    </source>
</evidence>
<evidence type="ECO:0000256" key="8">
    <source>
        <dbReference type="ARBA" id="ARBA00035528"/>
    </source>
</evidence>
<comment type="similarity">
    <text evidence="2 9">Belongs to the universal ribosomal protein uS15 family.</text>
</comment>
<evidence type="ECO:0000256" key="7">
    <source>
        <dbReference type="ARBA" id="ARBA00035249"/>
    </source>
</evidence>
<dbReference type="InterPro" id="IPR052137">
    <property type="entry name" value="uS15_ribosomal"/>
</dbReference>
<evidence type="ECO:0000256" key="6">
    <source>
        <dbReference type="ARBA" id="ARBA00023274"/>
    </source>
</evidence>
<dbReference type="InterPro" id="IPR000589">
    <property type="entry name" value="Ribosomal_uS15"/>
</dbReference>
<dbReference type="Proteomes" id="UP000245119">
    <property type="component" value="Linkage Group LG6"/>
</dbReference>
<evidence type="ECO:0000313" key="11">
    <source>
        <dbReference type="Proteomes" id="UP000245119"/>
    </source>
</evidence>
<evidence type="ECO:0000256" key="9">
    <source>
        <dbReference type="RuleBase" id="RU003919"/>
    </source>
</evidence>
<evidence type="ECO:0000256" key="1">
    <source>
        <dbReference type="ARBA" id="ARBA00004173"/>
    </source>
</evidence>
<dbReference type="PROSITE" id="PS00362">
    <property type="entry name" value="RIBOSOMAL_S15"/>
    <property type="match status" value="1"/>
</dbReference>
<dbReference type="Gene3D" id="1.10.287.10">
    <property type="entry name" value="S15/NS1, RNA-binding"/>
    <property type="match status" value="1"/>
</dbReference>
<dbReference type="GO" id="GO:0003735">
    <property type="term" value="F:structural constituent of ribosome"/>
    <property type="evidence" value="ECO:0007669"/>
    <property type="project" value="InterPro"/>
</dbReference>
<keyword evidence="4 9" id="KW-0689">Ribosomal protein</keyword>
<dbReference type="GO" id="GO:0005763">
    <property type="term" value="C:mitochondrial small ribosomal subunit"/>
    <property type="evidence" value="ECO:0007669"/>
    <property type="project" value="TreeGrafter"/>
</dbReference>
<evidence type="ECO:0000256" key="5">
    <source>
        <dbReference type="ARBA" id="ARBA00023128"/>
    </source>
</evidence>
<dbReference type="EMBL" id="PZQS01000006">
    <property type="protein sequence ID" value="PVD28294.1"/>
    <property type="molecule type" value="Genomic_DNA"/>
</dbReference>
<dbReference type="AlphaFoldDB" id="A0A2T7P4E8"/>
<comment type="caution">
    <text evidence="10">The sequence shown here is derived from an EMBL/GenBank/DDBJ whole genome shotgun (WGS) entry which is preliminary data.</text>
</comment>
<keyword evidence="3" id="KW-0809">Transit peptide</keyword>
<evidence type="ECO:0000256" key="3">
    <source>
        <dbReference type="ARBA" id="ARBA00022946"/>
    </source>
</evidence>
<evidence type="ECO:0000313" key="10">
    <source>
        <dbReference type="EMBL" id="PVD28294.1"/>
    </source>
</evidence>
<dbReference type="OrthoDB" id="441444at2759"/>
<name>A0A2T7P4E8_POMCA</name>
<gene>
    <name evidence="10" type="ORF">C0Q70_10881</name>
</gene>
<dbReference type="PANTHER" id="PTHR46685">
    <property type="entry name" value="28S RIBOSOMAL PROTEIN S15, MITOCHONDRIAL"/>
    <property type="match status" value="1"/>
</dbReference>
<proteinExistence type="inferred from homology"/>
<dbReference type="SMART" id="SM01387">
    <property type="entry name" value="Ribosomal_S15"/>
    <property type="match status" value="1"/>
</dbReference>
<sequence length="213" mass="26051">MLASSAPEVVKRLCSLNFASGEDKKIHRKELMRERILKLFGPEAHREMLVAMLTVDIRNMIPHVIELRKDKHAKSQLIEKIQGRKKLLKFLRKEDYQRFMWLLKELQIRYVLPPDYYGQITKKFKHKERVWKKANDLRLKKIAEYRQKLENEWEEFKNYKEEALKQIEQDIARFQLDREMFEKGLQRKREGKIYPRIYTWEERQELAKEGKVF</sequence>
<dbReference type="InterPro" id="IPR009068">
    <property type="entry name" value="uS15_NS1_RNA-bd_sf"/>
</dbReference>
<dbReference type="STRING" id="400727.A0A2T7P4E8"/>
<accession>A0A2T7P4E8</accession>
<keyword evidence="5" id="KW-0496">Mitochondrion</keyword>
<dbReference type="Pfam" id="PF00312">
    <property type="entry name" value="Ribosomal_S15"/>
    <property type="match status" value="1"/>
</dbReference>
<keyword evidence="11" id="KW-1185">Reference proteome</keyword>
<dbReference type="GO" id="GO:0003723">
    <property type="term" value="F:RNA binding"/>
    <property type="evidence" value="ECO:0007669"/>
    <property type="project" value="TreeGrafter"/>
</dbReference>
<dbReference type="PANTHER" id="PTHR46685:SF1">
    <property type="entry name" value="SMALL RIBOSOMAL SUBUNIT PROTEIN US15M"/>
    <property type="match status" value="1"/>
</dbReference>
<keyword evidence="6 9" id="KW-0687">Ribonucleoprotein</keyword>
<dbReference type="GO" id="GO:0032543">
    <property type="term" value="P:mitochondrial translation"/>
    <property type="evidence" value="ECO:0007669"/>
    <property type="project" value="TreeGrafter"/>
</dbReference>
<organism evidence="10 11">
    <name type="scientific">Pomacea canaliculata</name>
    <name type="common">Golden apple snail</name>
    <dbReference type="NCBI Taxonomy" id="400727"/>
    <lineage>
        <taxon>Eukaryota</taxon>
        <taxon>Metazoa</taxon>
        <taxon>Spiralia</taxon>
        <taxon>Lophotrochozoa</taxon>
        <taxon>Mollusca</taxon>
        <taxon>Gastropoda</taxon>
        <taxon>Caenogastropoda</taxon>
        <taxon>Architaenioglossa</taxon>
        <taxon>Ampullarioidea</taxon>
        <taxon>Ampullariidae</taxon>
        <taxon>Pomacea</taxon>
    </lineage>
</organism>
<protein>
    <recommendedName>
        <fullName evidence="7">Small ribosomal subunit protein uS15m</fullName>
    </recommendedName>
    <alternativeName>
        <fullName evidence="8">28S ribosomal protein S15, mitochondrial</fullName>
    </alternativeName>
</protein>